<feature type="domain" description="XRN2-binding (XTBD)" evidence="5">
    <location>
        <begin position="24"/>
        <end position="117"/>
    </location>
</feature>
<comment type="caution">
    <text evidence="6">The sequence shown here is derived from an EMBL/GenBank/DDBJ whole genome shotgun (WGS) entry which is preliminary data.</text>
</comment>
<evidence type="ECO:0000313" key="6">
    <source>
        <dbReference type="EMBL" id="PWA28991.1"/>
    </source>
</evidence>
<dbReference type="GO" id="GO:0005654">
    <property type="term" value="C:nucleoplasm"/>
    <property type="evidence" value="ECO:0007669"/>
    <property type="project" value="UniProtKB-SubCell"/>
</dbReference>
<feature type="compositionally biased region" description="Low complexity" evidence="4">
    <location>
        <begin position="367"/>
        <end position="399"/>
    </location>
</feature>
<keyword evidence="7" id="KW-1185">Reference proteome</keyword>
<evidence type="ECO:0000256" key="4">
    <source>
        <dbReference type="SAM" id="MobiDB-lite"/>
    </source>
</evidence>
<accession>A0A315W066</accession>
<organism evidence="6 7">
    <name type="scientific">Gambusia affinis</name>
    <name type="common">Western mosquitofish</name>
    <name type="synonym">Heterandria affinis</name>
    <dbReference type="NCBI Taxonomy" id="33528"/>
    <lineage>
        <taxon>Eukaryota</taxon>
        <taxon>Metazoa</taxon>
        <taxon>Chordata</taxon>
        <taxon>Craniata</taxon>
        <taxon>Vertebrata</taxon>
        <taxon>Euteleostomi</taxon>
        <taxon>Actinopterygii</taxon>
        <taxon>Neopterygii</taxon>
        <taxon>Teleostei</taxon>
        <taxon>Neoteleostei</taxon>
        <taxon>Acanthomorphata</taxon>
        <taxon>Ovalentaria</taxon>
        <taxon>Atherinomorphae</taxon>
        <taxon>Cyprinodontiformes</taxon>
        <taxon>Poeciliidae</taxon>
        <taxon>Poeciliinae</taxon>
        <taxon>Gambusia</taxon>
    </lineage>
</organism>
<evidence type="ECO:0000256" key="3">
    <source>
        <dbReference type="ARBA" id="ARBA00023242"/>
    </source>
</evidence>
<reference evidence="6 7" key="1">
    <citation type="journal article" date="2018" name="G3 (Bethesda)">
        <title>A High-Quality Reference Genome for the Invasive Mosquitofish Gambusia affinis Using a Chicago Library.</title>
        <authorList>
            <person name="Hoffberg S.L."/>
            <person name="Troendle N.J."/>
            <person name="Glenn T.C."/>
            <person name="Mahmud O."/>
            <person name="Louha S."/>
            <person name="Chalopin D."/>
            <person name="Bennetzen J.L."/>
            <person name="Mauricio R."/>
        </authorList>
    </citation>
    <scope>NUCLEOTIDE SEQUENCE [LARGE SCALE GENOMIC DNA]</scope>
    <source>
        <strain evidence="6">NE01/NJP1002.9</strain>
        <tissue evidence="6">Muscle</tissue>
    </source>
</reference>
<comment type="similarity">
    <text evidence="2">Belongs to the CARF family.</text>
</comment>
<dbReference type="InterPro" id="IPR058828">
    <property type="entry name" value="DSRM_CARF/NKRF"/>
</dbReference>
<sequence>MAGVRCGDDVSEYLSQNPQLAQWIESFRGYCESNKQWSARREFILRNMEAFPTVKPGTCNSSLDRLLSLSMVWANHVFLGCSYPQAVMDKIKDMGEGIAVQDPPVHKTTKDGITARGKRSAPDDGDPEGCVKRSRTEADSRPSGRAAARSAIQKSGPPPQAPAEQQPFFNRLYKAVAWKLVSAGGFGPNLDHFEILRSCVESCKQTVTCVFVPLKDIAGLPAGRTQKDGHVCEIRCQTVYMGTGYGRDEAAAKAMASKEALKVFQGRKVTVKICRRRYRGREVEDLVLLDELPRTQGFPPALSYPFQDEPQDEGDHTTSNITPRIVRMPCAVVSFLLLERCRVRLEFIFGPQQSSLQQNRDRGLQKSRSALGLSSSSDSASSSPCASAPAAPAESSSSAQRSVPLSSLELCMVPVRGNMWPFPRISDSSQRMPLLEHKGAAYLPLT</sequence>
<protein>
    <recommendedName>
        <fullName evidence="5">XRN2-binding (XTBD) domain-containing protein</fullName>
    </recommendedName>
</protein>
<evidence type="ECO:0000256" key="2">
    <source>
        <dbReference type="ARBA" id="ARBA00010053"/>
    </source>
</evidence>
<dbReference type="EMBL" id="NHOQ01000682">
    <property type="protein sequence ID" value="PWA28991.1"/>
    <property type="molecule type" value="Genomic_DNA"/>
</dbReference>
<name>A0A315W066_GAMAF</name>
<dbReference type="PANTHER" id="PTHR16148">
    <property type="entry name" value="NF-KAPPA-B-REPRESSING FACTOR-RELATED"/>
    <property type="match status" value="1"/>
</dbReference>
<feature type="region of interest" description="Disordered" evidence="4">
    <location>
        <begin position="99"/>
        <end position="164"/>
    </location>
</feature>
<comment type="subcellular location">
    <subcellularLocation>
        <location evidence="1">Nucleus</location>
        <location evidence="1">Nucleoplasm</location>
    </subcellularLocation>
</comment>
<dbReference type="PROSITE" id="PS51827">
    <property type="entry name" value="XTBD"/>
    <property type="match status" value="1"/>
</dbReference>
<evidence type="ECO:0000256" key="1">
    <source>
        <dbReference type="ARBA" id="ARBA00004642"/>
    </source>
</evidence>
<dbReference type="InterPro" id="IPR021859">
    <property type="entry name" value="XTBD"/>
</dbReference>
<keyword evidence="3" id="KW-0539">Nucleus</keyword>
<dbReference type="Pfam" id="PF11952">
    <property type="entry name" value="XTBD"/>
    <property type="match status" value="1"/>
</dbReference>
<dbReference type="AlphaFoldDB" id="A0A315W066"/>
<gene>
    <name evidence="6" type="ORF">CCH79_00006343</name>
</gene>
<evidence type="ECO:0000313" key="7">
    <source>
        <dbReference type="Proteomes" id="UP000250572"/>
    </source>
</evidence>
<dbReference type="PANTHER" id="PTHR16148:SF11">
    <property type="entry name" value="CDKN2A-INTERACTING PROTEIN"/>
    <property type="match status" value="1"/>
</dbReference>
<dbReference type="GO" id="GO:0005730">
    <property type="term" value="C:nucleolus"/>
    <property type="evidence" value="ECO:0007669"/>
    <property type="project" value="TreeGrafter"/>
</dbReference>
<dbReference type="Pfam" id="PF26535">
    <property type="entry name" value="DSRM_CARF"/>
    <property type="match status" value="1"/>
</dbReference>
<proteinExistence type="inferred from homology"/>
<evidence type="ECO:0000259" key="5">
    <source>
        <dbReference type="PROSITE" id="PS51827"/>
    </source>
</evidence>
<feature type="compositionally biased region" description="Basic and acidic residues" evidence="4">
    <location>
        <begin position="129"/>
        <end position="142"/>
    </location>
</feature>
<dbReference type="Proteomes" id="UP000250572">
    <property type="component" value="Unassembled WGS sequence"/>
</dbReference>
<dbReference type="STRING" id="33528.ENSGAFP00000026089"/>
<feature type="region of interest" description="Disordered" evidence="4">
    <location>
        <begin position="356"/>
        <end position="399"/>
    </location>
</feature>
<feature type="region of interest" description="Disordered" evidence="4">
    <location>
        <begin position="300"/>
        <end position="320"/>
    </location>
</feature>